<evidence type="ECO:0000259" key="13">
    <source>
        <dbReference type="Pfam" id="PF04565"/>
    </source>
</evidence>
<accession>A0A0B7GX19</accession>
<dbReference type="InterPro" id="IPR014724">
    <property type="entry name" value="RNA_pol_RPB2_OB-fold"/>
</dbReference>
<dbReference type="InterPro" id="IPR015712">
    <property type="entry name" value="DNA-dir_RNA_pol_su2"/>
</dbReference>
<dbReference type="EC" id="2.7.7.6" evidence="6 8"/>
<evidence type="ECO:0000259" key="12">
    <source>
        <dbReference type="Pfam" id="PF04563"/>
    </source>
</evidence>
<dbReference type="PANTHER" id="PTHR20856">
    <property type="entry name" value="DNA-DIRECTED RNA POLYMERASE I SUBUNIT 2"/>
    <property type="match status" value="1"/>
</dbReference>
<dbReference type="Proteomes" id="UP000323594">
    <property type="component" value="Chromosome"/>
</dbReference>
<reference evidence="15" key="1">
    <citation type="submission" date="2015-01" db="EMBL/GenBank/DDBJ databases">
        <authorList>
            <person name="Xiang T."/>
            <person name="Song Y."/>
            <person name="Huang L."/>
            <person name="Wang B."/>
            <person name="Wu P."/>
        </authorList>
    </citation>
    <scope>NUCLEOTIDE SEQUENCE [LARGE SCALE GENOMIC DNA]</scope>
    <source>
        <strain evidence="15">V1</strain>
    </source>
</reference>
<dbReference type="Pfam" id="PF04563">
    <property type="entry name" value="RNA_pol_Rpb2_1"/>
    <property type="match status" value="1"/>
</dbReference>
<dbReference type="Gene3D" id="3.90.1110.10">
    <property type="entry name" value="RNA polymerase Rpb2, domain 2"/>
    <property type="match status" value="1"/>
</dbReference>
<feature type="domain" description="RNA polymerase Rpb2" evidence="11">
    <location>
        <begin position="165"/>
        <end position="250"/>
    </location>
</feature>
<dbReference type="InterPro" id="IPR007120">
    <property type="entry name" value="DNA-dir_RNAP_su2_dom"/>
</dbReference>
<dbReference type="GO" id="GO:0003677">
    <property type="term" value="F:DNA binding"/>
    <property type="evidence" value="ECO:0007669"/>
    <property type="project" value="UniProtKB-UniRule"/>
</dbReference>
<organism evidence="15 17">
    <name type="scientific">Treponema phagedenis</name>
    <dbReference type="NCBI Taxonomy" id="162"/>
    <lineage>
        <taxon>Bacteria</taxon>
        <taxon>Pseudomonadati</taxon>
        <taxon>Spirochaetota</taxon>
        <taxon>Spirochaetia</taxon>
        <taxon>Spirochaetales</taxon>
        <taxon>Treponemataceae</taxon>
        <taxon>Treponema</taxon>
    </lineage>
</organism>
<evidence type="ECO:0000259" key="11">
    <source>
        <dbReference type="Pfam" id="PF04561"/>
    </source>
</evidence>
<evidence type="ECO:0000313" key="17">
    <source>
        <dbReference type="Proteomes" id="UP000042527"/>
    </source>
</evidence>
<dbReference type="AlphaFoldDB" id="A0A0B7GX19"/>
<evidence type="ECO:0000256" key="4">
    <source>
        <dbReference type="ARBA" id="ARBA00023163"/>
    </source>
</evidence>
<dbReference type="InterPro" id="IPR007641">
    <property type="entry name" value="RNA_pol_Rpb2_7"/>
</dbReference>
<dbReference type="NCBIfam" id="NF001616">
    <property type="entry name" value="PRK00405.1"/>
    <property type="match status" value="1"/>
</dbReference>
<evidence type="ECO:0000256" key="5">
    <source>
        <dbReference type="ARBA" id="ARBA00048552"/>
    </source>
</evidence>
<dbReference type="Pfam" id="PF04560">
    <property type="entry name" value="RNA_pol_Rpb2_7"/>
    <property type="match status" value="1"/>
</dbReference>
<keyword evidence="1 6" id="KW-0240">DNA-directed RNA polymerase</keyword>
<reference evidence="17" key="2">
    <citation type="submission" date="2015-01" db="EMBL/GenBank/DDBJ databases">
        <authorList>
            <person name="Manzoor Shahid"/>
            <person name="Zubair Saima"/>
        </authorList>
    </citation>
    <scope>NUCLEOTIDE SEQUENCE [LARGE SCALE GENOMIC DNA]</scope>
    <source>
        <strain evidence="17">V1</strain>
    </source>
</reference>
<dbReference type="InterPro" id="IPR007644">
    <property type="entry name" value="RNA_pol_bsu_protrusion"/>
</dbReference>
<dbReference type="GO" id="GO:0003899">
    <property type="term" value="F:DNA-directed RNA polymerase activity"/>
    <property type="evidence" value="ECO:0007669"/>
    <property type="project" value="UniProtKB-UniRule"/>
</dbReference>
<dbReference type="InterPro" id="IPR007642">
    <property type="entry name" value="RNA_pol_Rpb2_2"/>
</dbReference>
<dbReference type="Proteomes" id="UP000042527">
    <property type="component" value="Unassembled WGS sequence"/>
</dbReference>
<dbReference type="Gene3D" id="2.40.50.150">
    <property type="match status" value="1"/>
</dbReference>
<feature type="domain" description="DNA-directed RNA polymerase subunit 2 hybrid-binding" evidence="9">
    <location>
        <begin position="685"/>
        <end position="1074"/>
    </location>
</feature>
<gene>
    <name evidence="6 15" type="primary">rpoB</name>
    <name evidence="16" type="ORF">FUT82_10590</name>
    <name evidence="15" type="ORF">TPHV1_30012</name>
</gene>
<evidence type="ECO:0000256" key="6">
    <source>
        <dbReference type="HAMAP-Rule" id="MF_01321"/>
    </source>
</evidence>
<dbReference type="Gene3D" id="2.40.270.10">
    <property type="entry name" value="DNA-directed RNA polymerase, subunit 2, domain 6"/>
    <property type="match status" value="1"/>
</dbReference>
<feature type="domain" description="RNA polymerase Rpb2" evidence="13">
    <location>
        <begin position="480"/>
        <end position="548"/>
    </location>
</feature>
<dbReference type="Pfam" id="PF04561">
    <property type="entry name" value="RNA_pol_Rpb2_2"/>
    <property type="match status" value="2"/>
</dbReference>
<dbReference type="SUPFAM" id="SSF64484">
    <property type="entry name" value="beta and beta-prime subunits of DNA dependent RNA-polymerase"/>
    <property type="match status" value="1"/>
</dbReference>
<feature type="domain" description="RNA polymerase beta subunit protrusion" evidence="12">
    <location>
        <begin position="26"/>
        <end position="465"/>
    </location>
</feature>
<comment type="function">
    <text evidence="6 8">DNA-dependent RNA polymerase catalyzes the transcription of DNA into RNA using the four ribonucleoside triphosphates as substrates.</text>
</comment>
<evidence type="ECO:0000256" key="1">
    <source>
        <dbReference type="ARBA" id="ARBA00022478"/>
    </source>
</evidence>
<keyword evidence="3 6" id="KW-0548">Nucleotidyltransferase</keyword>
<dbReference type="InterPro" id="IPR007121">
    <property type="entry name" value="RNA_pol_bsu_CS"/>
</dbReference>
<keyword evidence="4 6" id="KW-0804">Transcription</keyword>
<dbReference type="Pfam" id="PF04565">
    <property type="entry name" value="RNA_pol_Rpb2_3"/>
    <property type="match status" value="1"/>
</dbReference>
<keyword evidence="17" id="KW-1185">Reference proteome</keyword>
<evidence type="ECO:0000259" key="10">
    <source>
        <dbReference type="Pfam" id="PF04560"/>
    </source>
</evidence>
<dbReference type="InterPro" id="IPR010243">
    <property type="entry name" value="RNA_pol_bsu_bac"/>
</dbReference>
<evidence type="ECO:0000259" key="14">
    <source>
        <dbReference type="Pfam" id="PF10385"/>
    </source>
</evidence>
<dbReference type="EMBL" id="CP042817">
    <property type="protein sequence ID" value="QEJ98400.1"/>
    <property type="molecule type" value="Genomic_DNA"/>
</dbReference>
<evidence type="ECO:0000256" key="7">
    <source>
        <dbReference type="RuleBase" id="RU000434"/>
    </source>
</evidence>
<comment type="similarity">
    <text evidence="6 7">Belongs to the RNA polymerase beta chain family.</text>
</comment>
<dbReference type="InterPro" id="IPR042107">
    <property type="entry name" value="DNA-dir_RNA_pol_bsu_ext_1_sf"/>
</dbReference>
<dbReference type="RefSeq" id="WP_002698374.1">
    <property type="nucleotide sequence ID" value="NZ_CDNC01000023.1"/>
</dbReference>
<comment type="catalytic activity">
    <reaction evidence="5 6 8">
        <text>RNA(n) + a ribonucleoside 5'-triphosphate = RNA(n+1) + diphosphate</text>
        <dbReference type="Rhea" id="RHEA:21248"/>
        <dbReference type="Rhea" id="RHEA-COMP:14527"/>
        <dbReference type="Rhea" id="RHEA-COMP:17342"/>
        <dbReference type="ChEBI" id="CHEBI:33019"/>
        <dbReference type="ChEBI" id="CHEBI:61557"/>
        <dbReference type="ChEBI" id="CHEBI:140395"/>
        <dbReference type="EC" id="2.7.7.6"/>
    </reaction>
</comment>
<evidence type="ECO:0000313" key="16">
    <source>
        <dbReference type="EMBL" id="QEJ98400.1"/>
    </source>
</evidence>
<dbReference type="InterPro" id="IPR037033">
    <property type="entry name" value="DNA-dir_RNAP_su2_hyb_sf"/>
</dbReference>
<dbReference type="GO" id="GO:0032549">
    <property type="term" value="F:ribonucleoside binding"/>
    <property type="evidence" value="ECO:0007669"/>
    <property type="project" value="InterPro"/>
</dbReference>
<dbReference type="GeneID" id="57753423"/>
<dbReference type="InterPro" id="IPR019462">
    <property type="entry name" value="DNA-dir_RNA_pol_bsu_external_1"/>
</dbReference>
<dbReference type="Pfam" id="PF00562">
    <property type="entry name" value="RNA_pol_Rpb2_6"/>
    <property type="match status" value="1"/>
</dbReference>
<dbReference type="NCBIfam" id="TIGR02013">
    <property type="entry name" value="rpoB"/>
    <property type="match status" value="1"/>
</dbReference>
<dbReference type="HAMAP" id="MF_01321">
    <property type="entry name" value="RNApol_bact_RpoB"/>
    <property type="match status" value="1"/>
</dbReference>
<evidence type="ECO:0000256" key="3">
    <source>
        <dbReference type="ARBA" id="ARBA00022695"/>
    </source>
</evidence>
<evidence type="ECO:0000313" key="15">
    <source>
        <dbReference type="EMBL" id="CEM62117.1"/>
    </source>
</evidence>
<evidence type="ECO:0000256" key="2">
    <source>
        <dbReference type="ARBA" id="ARBA00022679"/>
    </source>
</evidence>
<protein>
    <recommendedName>
        <fullName evidence="6 8">DNA-directed RNA polymerase subunit beta</fullName>
        <shortName evidence="6">RNAP subunit beta</shortName>
        <ecNumber evidence="6 8">2.7.7.6</ecNumber>
    </recommendedName>
    <alternativeName>
        <fullName evidence="6">RNA polymerase subunit beta</fullName>
    </alternativeName>
    <alternativeName>
        <fullName evidence="6">Transcriptase subunit beta</fullName>
    </alternativeName>
</protein>
<dbReference type="OrthoDB" id="9803954at2"/>
<comment type="subunit">
    <text evidence="6 8">The RNAP catalytic core consists of 2 alpha, 1 beta, 1 beta' and 1 omega subunit. When a sigma factor is associated with the core the holoenzyme is formed, which can initiate transcription.</text>
</comment>
<dbReference type="GO" id="GO:0000428">
    <property type="term" value="C:DNA-directed RNA polymerase complex"/>
    <property type="evidence" value="ECO:0007669"/>
    <property type="project" value="UniProtKB-KW"/>
</dbReference>
<reference evidence="16 18" key="3">
    <citation type="submission" date="2019-08" db="EMBL/GenBank/DDBJ databases">
        <authorList>
            <person name="Kuhnert P."/>
        </authorList>
    </citation>
    <scope>NUCLEOTIDE SEQUENCE [LARGE SCALE GENOMIC DNA]</scope>
    <source>
        <strain evidence="16 18">B36.5</strain>
    </source>
</reference>
<dbReference type="CDD" id="cd00653">
    <property type="entry name" value="RNA_pol_B_RPB2"/>
    <property type="match status" value="1"/>
</dbReference>
<evidence type="ECO:0000313" key="18">
    <source>
        <dbReference type="Proteomes" id="UP000323594"/>
    </source>
</evidence>
<dbReference type="Gene3D" id="2.40.50.100">
    <property type="match status" value="1"/>
</dbReference>
<dbReference type="GO" id="GO:0006351">
    <property type="term" value="P:DNA-templated transcription"/>
    <property type="evidence" value="ECO:0007669"/>
    <property type="project" value="UniProtKB-UniRule"/>
</dbReference>
<proteinExistence type="inferred from homology"/>
<feature type="domain" description="RNA polymerase Rpb2" evidence="11">
    <location>
        <begin position="318"/>
        <end position="421"/>
    </location>
</feature>
<dbReference type="PROSITE" id="PS01166">
    <property type="entry name" value="RNA_POL_BETA"/>
    <property type="match status" value="1"/>
</dbReference>
<evidence type="ECO:0000259" key="9">
    <source>
        <dbReference type="Pfam" id="PF00562"/>
    </source>
</evidence>
<dbReference type="Gene3D" id="3.90.1800.10">
    <property type="entry name" value="RNA polymerase alpha subunit dimerisation domain"/>
    <property type="match status" value="1"/>
</dbReference>
<feature type="domain" description="RNA polymerase Rpb2" evidence="10">
    <location>
        <begin position="1076"/>
        <end position="1150"/>
    </location>
</feature>
<sequence>MPAKNRKIKRTYIGKNIQNFMELPDLIDIQLKSYDTFLHCGNSANKAENPDDNTISSEETGLEDVFRTTFPIESPTGDMTLEYQSYTLDEKEIKFSEIECKQKGLTYAIPLKVQVDLRFNETGEIRRKDIYLGDIPKMTERGTFIINGAERVVVSQIHRSPGVIFSKEKGIFSSRIIPYRGSWLEFEIDQKKDLIYAKLDKKKRILGTIFLRAVGYSSREEIIDAFYKTENVEVLPDRAEHEHLVGKILAKSVIVKDEEGEERKLYKAGEKVHPHVIDDLLQNNVGEISVINFEAEGSLNSPVIINCFEREEMKYLDSSEGDDISKETALSVVYTALKPGDPMTVEAAEKDLQTMFFSARRYDLGRVGRYKLNKKFDYQPPLKECTLVVEDIINTMKYLIQVYDGDESVDDIDHLGNRRIRSVGELLTNILKSAFLRMERIAKERMSAKELETIKPQDLISIKPIVIALKDFFGGSQLSQFMDQVNPLAELTHKRRLNALGPGGLSRDRAGFEVRDVHYTHYGRMCPIETPEGPNIGLIVSMANYTRVNEYGFLEAPYVKVKDGVVTREVEYLDAMDEDRYYIGQDSIAVNADGTISIDQISCRHQGDYTTRSPKDIQYMDVSPKQIISVSASLIPFLEHDDANRALMGSNMQRQGVPLVFPEPPRVGTGMEGKCAYDSGVLIKAKEAGTVVYTSSDKIIVKPKGAKSDDENMEYRLLKYQRTNQDTCYHQRPIVSVGDTVEVGDALADGPATYHGELALGRNILVGFVPWNGYNYEDAILISRRVIKEDMFTSVHIKEFSTEVRETKLGAERMTSDIPNRSEKSLDNLDSEGIIRIGAKVRSGDILIGKITPKSESETTPEFKLLNSIFGEKAKDVRDSSLRVPHGVEGTVIDVQRLKRSEGDDLSPGVSEVVKVLIATKRKLREGDKMAGRHGNKGIVARILPEEDMPYLDDGTPLDICLNPLGVPSRMNIGQILESELGLAGLRLDEWYESPVFQSPTNEQIEEKLKEAGFPANSKVMLRDGRTGNYFQNPVFVGVIYFMKLAHLVDDKMHARSTGPYSLVTQQPLGGKAQFGGQRLGEMEVWALEAYGAANTLQELLTIKSDDMHGRSKIYEAIVKGEASSPAGIPEAFNVLVQELRGLALDFTIYDAKGKQIPLTERDEEIINKIGSKF</sequence>
<name>A0A0B7GX19_TREPH</name>
<dbReference type="EMBL" id="CDNC01000023">
    <property type="protein sequence ID" value="CEM62117.1"/>
    <property type="molecule type" value="Genomic_DNA"/>
</dbReference>
<dbReference type="InterPro" id="IPR037034">
    <property type="entry name" value="RNA_pol_Rpb2_2_sf"/>
</dbReference>
<keyword evidence="2 6" id="KW-0808">Transferase</keyword>
<evidence type="ECO:0000256" key="8">
    <source>
        <dbReference type="RuleBase" id="RU363031"/>
    </source>
</evidence>
<dbReference type="InterPro" id="IPR007645">
    <property type="entry name" value="RNA_pol_Rpb2_3"/>
</dbReference>
<feature type="domain" description="DNA-directed RNA polymerase beta subunit external 1" evidence="14">
    <location>
        <begin position="558"/>
        <end position="623"/>
    </location>
</feature>
<dbReference type="Gene3D" id="2.30.150.10">
    <property type="entry name" value="DNA-directed RNA polymerase, beta subunit, external 1 domain"/>
    <property type="match status" value="1"/>
</dbReference>
<dbReference type="Gene3D" id="3.90.1100.10">
    <property type="match status" value="1"/>
</dbReference>
<dbReference type="Pfam" id="PF10385">
    <property type="entry name" value="RNA_pol_Rpb2_45"/>
    <property type="match status" value="1"/>
</dbReference>